<gene>
    <name evidence="1" type="ORF">Gotri_020224</name>
</gene>
<organism evidence="1 2">
    <name type="scientific">Gossypium trilobum</name>
    <dbReference type="NCBI Taxonomy" id="34281"/>
    <lineage>
        <taxon>Eukaryota</taxon>
        <taxon>Viridiplantae</taxon>
        <taxon>Streptophyta</taxon>
        <taxon>Embryophyta</taxon>
        <taxon>Tracheophyta</taxon>
        <taxon>Spermatophyta</taxon>
        <taxon>Magnoliopsida</taxon>
        <taxon>eudicotyledons</taxon>
        <taxon>Gunneridae</taxon>
        <taxon>Pentapetalae</taxon>
        <taxon>rosids</taxon>
        <taxon>malvids</taxon>
        <taxon>Malvales</taxon>
        <taxon>Malvaceae</taxon>
        <taxon>Malvoideae</taxon>
        <taxon>Gossypium</taxon>
    </lineage>
</organism>
<comment type="caution">
    <text evidence="1">The sequence shown here is derived from an EMBL/GenBank/DDBJ whole genome shotgun (WGS) entry which is preliminary data.</text>
</comment>
<proteinExistence type="predicted"/>
<feature type="non-terminal residue" evidence="1">
    <location>
        <position position="122"/>
    </location>
</feature>
<name>A0A7J9D8P9_9ROSI</name>
<sequence length="122" mass="13344">METAFQGLSIQEAELVIGSDEALEDNIIYYSVDLRRMISVGSWSFYNCILLIHQLSKGENPKSVDFFNADFLVEVQLGGKYGANLTGMLFGSAGQSSEKASPPRWSAENQLEISAAMEISAV</sequence>
<accession>A0A7J9D8P9</accession>
<dbReference type="AlphaFoldDB" id="A0A7J9D8P9"/>
<reference evidence="1 2" key="1">
    <citation type="journal article" date="2019" name="Genome Biol. Evol.">
        <title>Insights into the evolution of the New World diploid cottons (Gossypium, subgenus Houzingenia) based on genome sequencing.</title>
        <authorList>
            <person name="Grover C.E."/>
            <person name="Arick M.A. 2nd"/>
            <person name="Thrash A."/>
            <person name="Conover J.L."/>
            <person name="Sanders W.S."/>
            <person name="Peterson D.G."/>
            <person name="Frelichowski J.E."/>
            <person name="Scheffler J.A."/>
            <person name="Scheffler B.E."/>
            <person name="Wendel J.F."/>
        </authorList>
    </citation>
    <scope>NUCLEOTIDE SEQUENCE [LARGE SCALE GENOMIC DNA]</scope>
    <source>
        <strain evidence="1">8</strain>
        <tissue evidence="1">Leaf</tissue>
    </source>
</reference>
<evidence type="ECO:0000313" key="2">
    <source>
        <dbReference type="Proteomes" id="UP000593568"/>
    </source>
</evidence>
<dbReference type="EMBL" id="JABEZW010000001">
    <property type="protein sequence ID" value="MBA0757110.1"/>
    <property type="molecule type" value="Genomic_DNA"/>
</dbReference>
<keyword evidence="2" id="KW-1185">Reference proteome</keyword>
<dbReference type="Proteomes" id="UP000593568">
    <property type="component" value="Unassembled WGS sequence"/>
</dbReference>
<evidence type="ECO:0000313" key="1">
    <source>
        <dbReference type="EMBL" id="MBA0757110.1"/>
    </source>
</evidence>
<protein>
    <submittedName>
        <fullName evidence="1">Uncharacterized protein</fullName>
    </submittedName>
</protein>